<dbReference type="Ensembl" id="ENSACAT00000000340.4">
    <property type="protein sequence ID" value="ENSACAP00000000326.4"/>
    <property type="gene ID" value="ENSACAG00000000376.4"/>
</dbReference>
<feature type="region of interest" description="Disordered" evidence="2">
    <location>
        <begin position="449"/>
        <end position="497"/>
    </location>
</feature>
<dbReference type="HOGENOM" id="CLU_048894_0_0_1"/>
<evidence type="ECO:0000313" key="5">
    <source>
        <dbReference type="Proteomes" id="UP000001646"/>
    </source>
</evidence>
<dbReference type="Bgee" id="ENSACAG00000000376">
    <property type="expression patterns" value="Expressed in brain and 3 other cell types or tissues"/>
</dbReference>
<reference evidence="4" key="3">
    <citation type="submission" date="2025-09" db="UniProtKB">
        <authorList>
            <consortium name="Ensembl"/>
        </authorList>
    </citation>
    <scope>IDENTIFICATION</scope>
</reference>
<evidence type="ECO:0000256" key="2">
    <source>
        <dbReference type="SAM" id="MobiDB-lite"/>
    </source>
</evidence>
<dbReference type="PANTHER" id="PTHR47012:SF1">
    <property type="entry name" value="LAMIN TAIL DOMAIN-CONTAINING PROTEIN 1"/>
    <property type="match status" value="1"/>
</dbReference>
<dbReference type="InterPro" id="IPR001322">
    <property type="entry name" value="Lamin_tail_dom"/>
</dbReference>
<evidence type="ECO:0000256" key="1">
    <source>
        <dbReference type="SAM" id="Coils"/>
    </source>
</evidence>
<name>H9G3L2_ANOCA</name>
<dbReference type="Proteomes" id="UP000001646">
    <property type="component" value="Unplaced"/>
</dbReference>
<dbReference type="InParanoid" id="H9G3L2"/>
<accession>H9G3L2</accession>
<sequence>MFSSNHLNLVIKDLEKLKNSILIIQLKYGEAFFQLVKLQEQVQELEHTLKYHKQLCLQLLKLQMIIKGGRFLVDQAKEENKILKQQIEKLSLEAVVLQKKLLSKEANSSGAIEKLQAEHVNSQQHIKDLEAKLETIQSNIQVKIKALDAIEEKNASLHEEIISLKNKYHVFNRIGGAARSISSIPRCSLQFQHSSDYKASITPKCSDKVLFSQFSQSGSIVNLFSGKSSSRMVRFPISSLMTPDKDKDDNKDAHGHGTSEYGQAPRSGSFLLQKQYDPCSSFSNIGSDVLGQGQDYVRSLFSGSKKIGADASPMDKGKQPIPSEYYNSSASSAVGNLKVVEVHSGGHYVKILNTSQDIEEEIGNHTLQQNLNGHPIAVYRFPPRVRMKANTSLTVWATCSKMPHKPPTDYLWKDMEKFKPGPACTTILCNPTGQAVAWYTPINWNQKQTKEDEENGKMSNNLKEPISGGHQQQETRAFDSWRGSVSQSNTKENEPEFILREEKILPTLFPVHNPWCQSPNSSTHPYYVQERYITLGDKSHMYSQTRSQPVRPGPDPDILYTTKDSSRSTSATRPTRSIGPNLGGVIYVGSAAPTGSALQKYFAHSSYHFRLLAQASLMPINSP</sequence>
<dbReference type="PANTHER" id="PTHR47012">
    <property type="entry name" value="LAMIN TAIL DOMAIN-CONTAINING PROTEIN 1"/>
    <property type="match status" value="1"/>
</dbReference>
<feature type="region of interest" description="Disordered" evidence="2">
    <location>
        <begin position="239"/>
        <end position="265"/>
    </location>
</feature>
<dbReference type="InterPro" id="IPR042840">
    <property type="entry name" value="LMNTD1"/>
</dbReference>
<evidence type="ECO:0000313" key="4">
    <source>
        <dbReference type="Ensembl" id="ENSACAP00000000326.4"/>
    </source>
</evidence>
<keyword evidence="1" id="KW-0175">Coiled coil</keyword>
<feature type="domain" description="LTD" evidence="3">
    <location>
        <begin position="325"/>
        <end position="443"/>
    </location>
</feature>
<dbReference type="Gene3D" id="2.60.40.1260">
    <property type="entry name" value="Lamin Tail domain"/>
    <property type="match status" value="1"/>
</dbReference>
<protein>
    <recommendedName>
        <fullName evidence="3">LTD domain-containing protein</fullName>
    </recommendedName>
</protein>
<dbReference type="GO" id="GO:0005737">
    <property type="term" value="C:cytoplasm"/>
    <property type="evidence" value="ECO:0000318"/>
    <property type="project" value="GO_Central"/>
</dbReference>
<dbReference type="PROSITE" id="PS51841">
    <property type="entry name" value="LTD"/>
    <property type="match status" value="1"/>
</dbReference>
<dbReference type="SUPFAM" id="SSF74853">
    <property type="entry name" value="Lamin A/C globular tail domain"/>
    <property type="match status" value="1"/>
</dbReference>
<dbReference type="AlphaFoldDB" id="H9G3L2"/>
<dbReference type="Pfam" id="PF00932">
    <property type="entry name" value="LTD"/>
    <property type="match status" value="1"/>
</dbReference>
<dbReference type="eggNOG" id="KOG0977">
    <property type="taxonomic scope" value="Eukaryota"/>
</dbReference>
<keyword evidence="5" id="KW-1185">Reference proteome</keyword>
<dbReference type="GeneTree" id="ENSGT00910000144343"/>
<reference evidence="4" key="2">
    <citation type="submission" date="2025-08" db="UniProtKB">
        <authorList>
            <consortium name="Ensembl"/>
        </authorList>
    </citation>
    <scope>IDENTIFICATION</scope>
</reference>
<proteinExistence type="predicted"/>
<feature type="compositionally biased region" description="Basic and acidic residues" evidence="2">
    <location>
        <begin position="243"/>
        <end position="257"/>
    </location>
</feature>
<dbReference type="STRING" id="28377.ENSACAP00000000326"/>
<dbReference type="GO" id="GO:0005635">
    <property type="term" value="C:nuclear envelope"/>
    <property type="evidence" value="ECO:0000318"/>
    <property type="project" value="GO_Central"/>
</dbReference>
<dbReference type="InterPro" id="IPR036415">
    <property type="entry name" value="Lamin_tail_dom_sf"/>
</dbReference>
<reference evidence="4" key="1">
    <citation type="submission" date="2009-12" db="EMBL/GenBank/DDBJ databases">
        <title>The Genome Sequence of Anolis carolinensis (Green Anole Lizard).</title>
        <authorList>
            <consortium name="The Genome Sequencing Platform"/>
            <person name="Di Palma F."/>
            <person name="Alfoldi J."/>
            <person name="Heiman D."/>
            <person name="Young S."/>
            <person name="Grabherr M."/>
            <person name="Johnson J."/>
            <person name="Lander E.S."/>
            <person name="Lindblad-Toh K."/>
        </authorList>
    </citation>
    <scope>NUCLEOTIDE SEQUENCE [LARGE SCALE GENOMIC DNA]</scope>
    <source>
        <strain evidence="4">JBL SC #1</strain>
    </source>
</reference>
<organism evidence="4 5">
    <name type="scientific">Anolis carolinensis</name>
    <name type="common">Green anole</name>
    <name type="synonym">American chameleon</name>
    <dbReference type="NCBI Taxonomy" id="28377"/>
    <lineage>
        <taxon>Eukaryota</taxon>
        <taxon>Metazoa</taxon>
        <taxon>Chordata</taxon>
        <taxon>Craniata</taxon>
        <taxon>Vertebrata</taxon>
        <taxon>Euteleostomi</taxon>
        <taxon>Lepidosauria</taxon>
        <taxon>Squamata</taxon>
        <taxon>Bifurcata</taxon>
        <taxon>Unidentata</taxon>
        <taxon>Episquamata</taxon>
        <taxon>Toxicofera</taxon>
        <taxon>Iguania</taxon>
        <taxon>Dactyloidae</taxon>
        <taxon>Anolis</taxon>
    </lineage>
</organism>
<feature type="coiled-coil region" evidence="1">
    <location>
        <begin position="35"/>
        <end position="167"/>
    </location>
</feature>
<evidence type="ECO:0000259" key="3">
    <source>
        <dbReference type="PROSITE" id="PS51841"/>
    </source>
</evidence>